<evidence type="ECO:0000259" key="2">
    <source>
        <dbReference type="Pfam" id="PF02698"/>
    </source>
</evidence>
<evidence type="ECO:0000313" key="4">
    <source>
        <dbReference type="EMBL" id="VFK70420.1"/>
    </source>
</evidence>
<feature type="transmembrane region" description="Helical" evidence="1">
    <location>
        <begin position="39"/>
        <end position="64"/>
    </location>
</feature>
<sequence>MLELYITKILPLFVYPLGLALLFCLLALFLGIFRKSHWLAWLFVCIGSAQLWLSATPLVSNYVLASLERRHAPRYVADYPTVQAIVVLGGGLEAVKPPRRTFEVNAEGDRVVHAARLYHAGKAPLILVSGGTLPWRKVPPETEAMRAFLEELGVPARAVVSEPASINTHENALFSKQILDKKGIHEILLVTSAFHMMRSAAVFRKVGFKVTPAPTDYRVVEDSISLFDFLPDVRYLHQTTIGLKEYMGLMYYALQKRL</sequence>
<dbReference type="GO" id="GO:0043164">
    <property type="term" value="P:Gram-negative-bacterium-type cell wall biogenesis"/>
    <property type="evidence" value="ECO:0007669"/>
    <property type="project" value="TreeGrafter"/>
</dbReference>
<dbReference type="GO" id="GO:0005886">
    <property type="term" value="C:plasma membrane"/>
    <property type="evidence" value="ECO:0007669"/>
    <property type="project" value="TreeGrafter"/>
</dbReference>
<reference evidence="3" key="1">
    <citation type="submission" date="2019-02" db="EMBL/GenBank/DDBJ databases">
        <authorList>
            <person name="Gruber-Vodicka R. H."/>
            <person name="Seah K. B. B."/>
        </authorList>
    </citation>
    <scope>NUCLEOTIDE SEQUENCE</scope>
    <source>
        <strain evidence="4">BECK_BY19</strain>
        <strain evidence="3">BECK_BY8</strain>
    </source>
</reference>
<feature type="domain" description="DUF218" evidence="2">
    <location>
        <begin position="83"/>
        <end position="248"/>
    </location>
</feature>
<name>A0A451A8H1_9GAMM</name>
<dbReference type="AlphaFoldDB" id="A0A451A8H1"/>
<dbReference type="InterPro" id="IPR051599">
    <property type="entry name" value="Cell_Envelope_Assoc"/>
</dbReference>
<dbReference type="PANTHER" id="PTHR30336:SF4">
    <property type="entry name" value="ENVELOPE BIOGENESIS FACTOR ELYC"/>
    <property type="match status" value="1"/>
</dbReference>
<dbReference type="Gene3D" id="3.40.50.620">
    <property type="entry name" value="HUPs"/>
    <property type="match status" value="1"/>
</dbReference>
<dbReference type="PANTHER" id="PTHR30336">
    <property type="entry name" value="INNER MEMBRANE PROTEIN, PROBABLE PERMEASE"/>
    <property type="match status" value="1"/>
</dbReference>
<dbReference type="InterPro" id="IPR003848">
    <property type="entry name" value="DUF218"/>
</dbReference>
<dbReference type="EMBL" id="CAADGD010000028">
    <property type="protein sequence ID" value="VFK70420.1"/>
    <property type="molecule type" value="Genomic_DNA"/>
</dbReference>
<protein>
    <submittedName>
        <fullName evidence="3">Uncharacterized SAM-binding protein YcdF, DUF218 family</fullName>
    </submittedName>
</protein>
<organism evidence="3">
    <name type="scientific">Candidatus Kentrum sp. UNK</name>
    <dbReference type="NCBI Taxonomy" id="2126344"/>
    <lineage>
        <taxon>Bacteria</taxon>
        <taxon>Pseudomonadati</taxon>
        <taxon>Pseudomonadota</taxon>
        <taxon>Gammaproteobacteria</taxon>
        <taxon>Candidatus Kentrum</taxon>
    </lineage>
</organism>
<evidence type="ECO:0000313" key="3">
    <source>
        <dbReference type="EMBL" id="VFK62325.1"/>
    </source>
</evidence>
<feature type="transmembrane region" description="Helical" evidence="1">
    <location>
        <begin position="12"/>
        <end position="33"/>
    </location>
</feature>
<dbReference type="InterPro" id="IPR014729">
    <property type="entry name" value="Rossmann-like_a/b/a_fold"/>
</dbReference>
<keyword evidence="1" id="KW-0812">Transmembrane</keyword>
<keyword evidence="1" id="KW-0472">Membrane</keyword>
<accession>A0A451A8H1</accession>
<gene>
    <name evidence="3" type="ORF">BECKUNK1418G_GA0071005_102331</name>
    <name evidence="4" type="ORF">BECKUNK1418H_GA0071006_102831</name>
</gene>
<dbReference type="Pfam" id="PF02698">
    <property type="entry name" value="DUF218"/>
    <property type="match status" value="1"/>
</dbReference>
<dbReference type="GO" id="GO:0000270">
    <property type="term" value="P:peptidoglycan metabolic process"/>
    <property type="evidence" value="ECO:0007669"/>
    <property type="project" value="TreeGrafter"/>
</dbReference>
<proteinExistence type="predicted"/>
<dbReference type="CDD" id="cd06259">
    <property type="entry name" value="YdcF-like"/>
    <property type="match status" value="1"/>
</dbReference>
<evidence type="ECO:0000256" key="1">
    <source>
        <dbReference type="SAM" id="Phobius"/>
    </source>
</evidence>
<dbReference type="EMBL" id="CAADFZ010000023">
    <property type="protein sequence ID" value="VFK62325.1"/>
    <property type="molecule type" value="Genomic_DNA"/>
</dbReference>
<keyword evidence="1" id="KW-1133">Transmembrane helix</keyword>